<sequence length="160" mass="17374">MEFQAAMARACSACSGLLQWLSSKFRQNLKGKDAHGRELQQVQDTTQAQGVAGEEGNNNETTTTTTTEQTTTPLVPTARIASAPLDVNRPKAIRTGGVARKSSVDDLLKSPTDYVMSPISRKLYGKKEKPRAFAPDELSPEKPAVLVHSEKSASRFKPSE</sequence>
<organism evidence="2 3">
    <name type="scientific">Pycnococcus provasolii</name>
    <dbReference type="NCBI Taxonomy" id="41880"/>
    <lineage>
        <taxon>Eukaryota</taxon>
        <taxon>Viridiplantae</taxon>
        <taxon>Chlorophyta</taxon>
        <taxon>Pseudoscourfieldiophyceae</taxon>
        <taxon>Pseudoscourfieldiales</taxon>
        <taxon>Pycnococcaceae</taxon>
        <taxon>Pycnococcus</taxon>
    </lineage>
</organism>
<protein>
    <submittedName>
        <fullName evidence="2">Uncharacterized protein</fullName>
    </submittedName>
</protein>
<gene>
    <name evidence="2" type="ORF">PPROV_000674700</name>
</gene>
<evidence type="ECO:0000256" key="1">
    <source>
        <dbReference type="SAM" id="MobiDB-lite"/>
    </source>
</evidence>
<evidence type="ECO:0000313" key="2">
    <source>
        <dbReference type="EMBL" id="GHP08005.1"/>
    </source>
</evidence>
<feature type="compositionally biased region" description="Basic and acidic residues" evidence="1">
    <location>
        <begin position="148"/>
        <end position="160"/>
    </location>
</feature>
<feature type="compositionally biased region" description="Polar residues" evidence="1">
    <location>
        <begin position="40"/>
        <end position="49"/>
    </location>
</feature>
<reference evidence="2" key="1">
    <citation type="submission" date="2020-10" db="EMBL/GenBank/DDBJ databases">
        <title>Unveiling of a novel bifunctional photoreceptor, Dualchrome1, isolated from a cosmopolitan green alga.</title>
        <authorList>
            <person name="Suzuki S."/>
            <person name="Kawachi M."/>
        </authorList>
    </citation>
    <scope>NUCLEOTIDE SEQUENCE</scope>
    <source>
        <strain evidence="2">NIES 2893</strain>
    </source>
</reference>
<accession>A0A830HN10</accession>
<feature type="compositionally biased region" description="Low complexity" evidence="1">
    <location>
        <begin position="54"/>
        <end position="72"/>
    </location>
</feature>
<proteinExistence type="predicted"/>
<feature type="region of interest" description="Disordered" evidence="1">
    <location>
        <begin position="36"/>
        <end position="104"/>
    </location>
</feature>
<dbReference type="AlphaFoldDB" id="A0A830HN10"/>
<evidence type="ECO:0000313" key="3">
    <source>
        <dbReference type="Proteomes" id="UP000660262"/>
    </source>
</evidence>
<keyword evidence="3" id="KW-1185">Reference proteome</keyword>
<comment type="caution">
    <text evidence="2">The sequence shown here is derived from an EMBL/GenBank/DDBJ whole genome shotgun (WGS) entry which is preliminary data.</text>
</comment>
<feature type="region of interest" description="Disordered" evidence="1">
    <location>
        <begin position="126"/>
        <end position="160"/>
    </location>
</feature>
<dbReference type="Proteomes" id="UP000660262">
    <property type="component" value="Unassembled WGS sequence"/>
</dbReference>
<name>A0A830HN10_9CHLO</name>
<dbReference type="EMBL" id="BNJQ01000019">
    <property type="protein sequence ID" value="GHP08005.1"/>
    <property type="molecule type" value="Genomic_DNA"/>
</dbReference>